<dbReference type="GO" id="GO:0005886">
    <property type="term" value="C:plasma membrane"/>
    <property type="evidence" value="ECO:0007669"/>
    <property type="project" value="TreeGrafter"/>
</dbReference>
<dbReference type="PANTHER" id="PTHR47537">
    <property type="entry name" value="CUBILIN"/>
    <property type="match status" value="1"/>
</dbReference>
<evidence type="ECO:0000313" key="1">
    <source>
        <dbReference type="EMBL" id="KAG8222891.1"/>
    </source>
</evidence>
<protein>
    <submittedName>
        <fullName evidence="1">Uncharacterized protein</fullName>
    </submittedName>
</protein>
<reference evidence="1" key="2">
    <citation type="submission" date="2017-10" db="EMBL/GenBank/DDBJ databases">
        <title>Ladona fulva Genome sequencing and assembly.</title>
        <authorList>
            <person name="Murali S."/>
            <person name="Richards S."/>
            <person name="Bandaranaike D."/>
            <person name="Bellair M."/>
            <person name="Blankenburg K."/>
            <person name="Chao H."/>
            <person name="Dinh H."/>
            <person name="Doddapaneni H."/>
            <person name="Dugan-Rocha S."/>
            <person name="Elkadiri S."/>
            <person name="Gnanaolivu R."/>
            <person name="Hernandez B."/>
            <person name="Skinner E."/>
            <person name="Javaid M."/>
            <person name="Lee S."/>
            <person name="Li M."/>
            <person name="Ming W."/>
            <person name="Munidasa M."/>
            <person name="Muniz J."/>
            <person name="Nguyen L."/>
            <person name="Hughes D."/>
            <person name="Osuji N."/>
            <person name="Pu L.-L."/>
            <person name="Puazo M."/>
            <person name="Qu C."/>
            <person name="Quiroz J."/>
            <person name="Raj R."/>
            <person name="Weissenberger G."/>
            <person name="Xin Y."/>
            <person name="Zou X."/>
            <person name="Han Y."/>
            <person name="Worley K."/>
            <person name="Muzny D."/>
            <person name="Gibbs R."/>
        </authorList>
    </citation>
    <scope>NUCLEOTIDE SEQUENCE</scope>
    <source>
        <strain evidence="1">Sampled in the wild</strain>
    </source>
</reference>
<dbReference type="PANTHER" id="PTHR47537:SF3">
    <property type="entry name" value="CUB DOMAIN-CONTAINING PROTEIN"/>
    <property type="match status" value="1"/>
</dbReference>
<evidence type="ECO:0000313" key="2">
    <source>
        <dbReference type="Proteomes" id="UP000792457"/>
    </source>
</evidence>
<keyword evidence="2" id="KW-1185">Reference proteome</keyword>
<dbReference type="Proteomes" id="UP000792457">
    <property type="component" value="Unassembled WGS sequence"/>
</dbReference>
<dbReference type="OrthoDB" id="10037824at2759"/>
<comment type="caution">
    <text evidence="1">The sequence shown here is derived from an EMBL/GenBank/DDBJ whole genome shotgun (WGS) entry which is preliminary data.</text>
</comment>
<name>A0A8K0NUY8_LADFU</name>
<reference evidence="1" key="1">
    <citation type="submission" date="2013-04" db="EMBL/GenBank/DDBJ databases">
        <authorList>
            <person name="Qu J."/>
            <person name="Murali S.C."/>
            <person name="Bandaranaike D."/>
            <person name="Bellair M."/>
            <person name="Blankenburg K."/>
            <person name="Chao H."/>
            <person name="Dinh H."/>
            <person name="Doddapaneni H."/>
            <person name="Downs B."/>
            <person name="Dugan-Rocha S."/>
            <person name="Elkadiri S."/>
            <person name="Gnanaolivu R.D."/>
            <person name="Hernandez B."/>
            <person name="Javaid M."/>
            <person name="Jayaseelan J.C."/>
            <person name="Lee S."/>
            <person name="Li M."/>
            <person name="Ming W."/>
            <person name="Munidasa M."/>
            <person name="Muniz J."/>
            <person name="Nguyen L."/>
            <person name="Ongeri F."/>
            <person name="Osuji N."/>
            <person name="Pu L.-L."/>
            <person name="Puazo M."/>
            <person name="Qu C."/>
            <person name="Quiroz J."/>
            <person name="Raj R."/>
            <person name="Weissenberger G."/>
            <person name="Xin Y."/>
            <person name="Zou X."/>
            <person name="Han Y."/>
            <person name="Richards S."/>
            <person name="Worley K."/>
            <person name="Muzny D."/>
            <person name="Gibbs R."/>
        </authorList>
    </citation>
    <scope>NUCLEOTIDE SEQUENCE</scope>
    <source>
        <strain evidence="1">Sampled in the wild</strain>
    </source>
</reference>
<organism evidence="1 2">
    <name type="scientific">Ladona fulva</name>
    <name type="common">Scarce chaser dragonfly</name>
    <name type="synonym">Libellula fulva</name>
    <dbReference type="NCBI Taxonomy" id="123851"/>
    <lineage>
        <taxon>Eukaryota</taxon>
        <taxon>Metazoa</taxon>
        <taxon>Ecdysozoa</taxon>
        <taxon>Arthropoda</taxon>
        <taxon>Hexapoda</taxon>
        <taxon>Insecta</taxon>
        <taxon>Pterygota</taxon>
        <taxon>Palaeoptera</taxon>
        <taxon>Odonata</taxon>
        <taxon>Epiprocta</taxon>
        <taxon>Anisoptera</taxon>
        <taxon>Libelluloidea</taxon>
        <taxon>Libellulidae</taxon>
        <taxon>Ladona</taxon>
    </lineage>
</organism>
<proteinExistence type="predicted"/>
<dbReference type="InterPro" id="IPR053207">
    <property type="entry name" value="Non-NMDA_GluR_Accessory"/>
</dbReference>
<sequence>MDYPLDYSHESTCMIHAESGFFIALSLIAGEKLSFDKVRERCNFALDVPACNRTYWGESGESYELEVRRPAEDALPFQCTLNFTAAGGPHGDIVQITFLSFAVGTFAGWGVKGDGGGSVGGGEEGVGGGCPDGGVGVAEAGLPPTGGLWCGTAWGHSTYFSETHSVALYLTLLRLPAHQHFHFRVSYRLVRQSHPTVPPSSTDKRETNEFTLRLPLWRADPPAGRLPVGFRFIGDVLIPILRSREQFMGFLNVALHLLPGNI</sequence>
<dbReference type="AlphaFoldDB" id="A0A8K0NUY8"/>
<dbReference type="EMBL" id="KZ308146">
    <property type="protein sequence ID" value="KAG8222891.1"/>
    <property type="molecule type" value="Genomic_DNA"/>
</dbReference>
<accession>A0A8K0NUY8</accession>
<gene>
    <name evidence="1" type="ORF">J437_LFUL003536</name>
</gene>